<comment type="catalytic activity">
    <reaction evidence="1">
        <text>Catalyzes the rearrangement of -S-S- bonds in proteins.</text>
        <dbReference type="EC" id="5.3.4.1"/>
    </reaction>
</comment>
<name>A0ABM0MEQ9_SACKO</name>
<dbReference type="Proteomes" id="UP000694865">
    <property type="component" value="Unplaced"/>
</dbReference>
<feature type="domain" description="PDIA6-like C-terminal thioredoxin-like" evidence="7">
    <location>
        <begin position="41"/>
        <end position="163"/>
    </location>
</feature>
<feature type="non-terminal residue" evidence="9">
    <location>
        <position position="1"/>
    </location>
</feature>
<dbReference type="InterPro" id="IPR036249">
    <property type="entry name" value="Thioredoxin-like_sf"/>
</dbReference>
<evidence type="ECO:0000256" key="6">
    <source>
        <dbReference type="ARBA" id="ARBA00023284"/>
    </source>
</evidence>
<comment type="subcellular location">
    <subcellularLocation>
        <location evidence="2">Endoplasmic reticulum lumen</location>
    </subcellularLocation>
</comment>
<dbReference type="InterPro" id="IPR057305">
    <property type="entry name" value="Thioredox_PDIA6_C"/>
</dbReference>
<keyword evidence="5" id="KW-0413">Isomerase</keyword>
<evidence type="ECO:0000256" key="4">
    <source>
        <dbReference type="ARBA" id="ARBA00023157"/>
    </source>
</evidence>
<dbReference type="CDD" id="cd02983">
    <property type="entry name" value="P5_C"/>
    <property type="match status" value="1"/>
</dbReference>
<feature type="non-terminal residue" evidence="9">
    <location>
        <position position="188"/>
    </location>
</feature>
<dbReference type="SUPFAM" id="SSF52833">
    <property type="entry name" value="Thioredoxin-like"/>
    <property type="match status" value="2"/>
</dbReference>
<protein>
    <recommendedName>
        <fullName evidence="3">protein disulfide-isomerase</fullName>
        <ecNumber evidence="3">5.3.4.1</ecNumber>
    </recommendedName>
</protein>
<evidence type="ECO:0000256" key="3">
    <source>
        <dbReference type="ARBA" id="ARBA00012723"/>
    </source>
</evidence>
<evidence type="ECO:0000256" key="2">
    <source>
        <dbReference type="ARBA" id="ARBA00004319"/>
    </source>
</evidence>
<evidence type="ECO:0000313" key="9">
    <source>
        <dbReference type="RefSeq" id="XP_006818500.1"/>
    </source>
</evidence>
<dbReference type="Pfam" id="PF24541">
    <property type="entry name" value="Thioredox_PDIA6_C"/>
    <property type="match status" value="1"/>
</dbReference>
<keyword evidence="8" id="KW-1185">Reference proteome</keyword>
<dbReference type="EC" id="5.3.4.1" evidence="3"/>
<keyword evidence="4" id="KW-1015">Disulfide bond</keyword>
<organism evidence="8 9">
    <name type="scientific">Saccoglossus kowalevskii</name>
    <name type="common">Acorn worm</name>
    <dbReference type="NCBI Taxonomy" id="10224"/>
    <lineage>
        <taxon>Eukaryota</taxon>
        <taxon>Metazoa</taxon>
        <taxon>Hemichordata</taxon>
        <taxon>Enteropneusta</taxon>
        <taxon>Harrimaniidae</taxon>
        <taxon>Saccoglossus</taxon>
    </lineage>
</organism>
<evidence type="ECO:0000256" key="5">
    <source>
        <dbReference type="ARBA" id="ARBA00023235"/>
    </source>
</evidence>
<keyword evidence="6" id="KW-0676">Redox-active center</keyword>
<dbReference type="PANTHER" id="PTHR45815">
    <property type="entry name" value="PROTEIN DISULFIDE-ISOMERASE A6"/>
    <property type="match status" value="1"/>
</dbReference>
<sequence length="188" mass="20758">VRGYPTIKYFPAGKKSREGEEYTGGRTSGDIVNWCSDRAAENLPPPEIHEITEEKVLTDSCEGHQLCVISILPHILDTGAVGRNKYLNLLLDMADKYKKKQWGWVWAEAGSQFDVEESLGIGGFGYPAMAALNSRKMKYALLRGSFSEDGLNEFLRELSYGRGSTAPVKGAKLPKVAKIEAWDGKDGQ</sequence>
<dbReference type="Gene3D" id="3.40.30.10">
    <property type="entry name" value="Glutaredoxin"/>
    <property type="match status" value="2"/>
</dbReference>
<dbReference type="RefSeq" id="XP_006818500.1">
    <property type="nucleotide sequence ID" value="XM_006818437.1"/>
</dbReference>
<gene>
    <name evidence="9" type="primary">LOC102803932</name>
</gene>
<evidence type="ECO:0000313" key="8">
    <source>
        <dbReference type="Proteomes" id="UP000694865"/>
    </source>
</evidence>
<evidence type="ECO:0000259" key="7">
    <source>
        <dbReference type="Pfam" id="PF24541"/>
    </source>
</evidence>
<evidence type="ECO:0000256" key="1">
    <source>
        <dbReference type="ARBA" id="ARBA00001182"/>
    </source>
</evidence>
<dbReference type="PANTHER" id="PTHR45815:SF3">
    <property type="entry name" value="PROTEIN DISULFIDE-ISOMERASE A6"/>
    <property type="match status" value="1"/>
</dbReference>
<dbReference type="GeneID" id="102803932"/>
<accession>A0ABM0MEQ9</accession>
<proteinExistence type="predicted"/>
<reference evidence="9" key="1">
    <citation type="submission" date="2025-08" db="UniProtKB">
        <authorList>
            <consortium name="RefSeq"/>
        </authorList>
    </citation>
    <scope>IDENTIFICATION</scope>
    <source>
        <tissue evidence="9">Testes</tissue>
    </source>
</reference>